<keyword evidence="1" id="KW-1133">Transmembrane helix</keyword>
<keyword evidence="1" id="KW-0812">Transmembrane</keyword>
<feature type="transmembrane region" description="Helical" evidence="1">
    <location>
        <begin position="66"/>
        <end position="90"/>
    </location>
</feature>
<sequence>MIWLTWRQFRGSAAMTAAVLVVLTAVLALTGPDLASRYTAGIAGCTPDNTCDGFFDRFFDEYQLPFLALTLVVLILPALVGLFWGAPLITRELESATHLLVWNQSVTRARWLAVKLGLTGLAAMAAAGVCGLAVTWWSDPLDKSAVPEMAQMSPLVFGARGIAPIGYAAFAFVLGVTVGMLVGRTLPAMALTLAAFAAIQLAMPLLVRPHLMPPVSATFELNQTNVDSLHMQGQGGGPVQVFLSTSAVPGHAGAWVLSSDLLDPAGRTTAGSDDGTKGPSSTIERFIPVSTTSGPCASSAGRTSTDACLAEINRLGYRQQATYQPLERFWPFQWIETGLYALLTLGLTWLSFWWIRRGLS</sequence>
<accession>A0ABP6YD34</accession>
<protein>
    <submittedName>
        <fullName evidence="2">Transporter</fullName>
    </submittedName>
</protein>
<dbReference type="RefSeq" id="WP_345569131.1">
    <property type="nucleotide sequence ID" value="NZ_BAABDQ010000019.1"/>
</dbReference>
<comment type="caution">
    <text evidence="2">The sequence shown here is derived from an EMBL/GenBank/DDBJ whole genome shotgun (WGS) entry which is preliminary data.</text>
</comment>
<feature type="transmembrane region" description="Helical" evidence="1">
    <location>
        <begin position="157"/>
        <end position="181"/>
    </location>
</feature>
<evidence type="ECO:0000313" key="2">
    <source>
        <dbReference type="EMBL" id="GAA3581359.1"/>
    </source>
</evidence>
<dbReference type="Proteomes" id="UP001500630">
    <property type="component" value="Unassembled WGS sequence"/>
</dbReference>
<gene>
    <name evidence="2" type="ORF">GCM10022419_073630</name>
</gene>
<keyword evidence="1" id="KW-0472">Membrane</keyword>
<reference evidence="3" key="1">
    <citation type="journal article" date="2019" name="Int. J. Syst. Evol. Microbiol.">
        <title>The Global Catalogue of Microorganisms (GCM) 10K type strain sequencing project: providing services to taxonomists for standard genome sequencing and annotation.</title>
        <authorList>
            <consortium name="The Broad Institute Genomics Platform"/>
            <consortium name="The Broad Institute Genome Sequencing Center for Infectious Disease"/>
            <person name="Wu L."/>
            <person name="Ma J."/>
        </authorList>
    </citation>
    <scope>NUCLEOTIDE SEQUENCE [LARGE SCALE GENOMIC DNA]</scope>
    <source>
        <strain evidence="3">JCM 17326</strain>
    </source>
</reference>
<feature type="transmembrane region" description="Helical" evidence="1">
    <location>
        <begin position="188"/>
        <end position="207"/>
    </location>
</feature>
<proteinExistence type="predicted"/>
<evidence type="ECO:0000313" key="3">
    <source>
        <dbReference type="Proteomes" id="UP001500630"/>
    </source>
</evidence>
<feature type="transmembrane region" description="Helical" evidence="1">
    <location>
        <begin position="111"/>
        <end position="137"/>
    </location>
</feature>
<dbReference type="EMBL" id="BAABDQ010000019">
    <property type="protein sequence ID" value="GAA3581359.1"/>
    <property type="molecule type" value="Genomic_DNA"/>
</dbReference>
<keyword evidence="3" id="KW-1185">Reference proteome</keyword>
<feature type="transmembrane region" description="Helical" evidence="1">
    <location>
        <begin position="337"/>
        <end position="355"/>
    </location>
</feature>
<evidence type="ECO:0000256" key="1">
    <source>
        <dbReference type="SAM" id="Phobius"/>
    </source>
</evidence>
<name>A0ABP6YD34_9ACTN</name>
<organism evidence="2 3">
    <name type="scientific">Nonomuraea rosea</name>
    <dbReference type="NCBI Taxonomy" id="638574"/>
    <lineage>
        <taxon>Bacteria</taxon>
        <taxon>Bacillati</taxon>
        <taxon>Actinomycetota</taxon>
        <taxon>Actinomycetes</taxon>
        <taxon>Streptosporangiales</taxon>
        <taxon>Streptosporangiaceae</taxon>
        <taxon>Nonomuraea</taxon>
    </lineage>
</organism>